<sequence>MPALMRSLSSSPVCLEPGGPHDDHSKCKCALTSTGNFGTESTEIFTSNVPKKSGGPCWRSDPWYTKPPTPTTYTPPPTHTPVLTATVVKGYSETDEVDVYPAMTTTWATDPVGNQHSGLAPSGEPQTLQIPMPDFRKDDDGDIEPDPKGSSMCKTAIDEDQCIKAAENLPEWQLGYLESPGDPNSNWLNASVPFNQEVHSVHHLDNADGNVIDLVSLIPAAALVLDGAPRCQLTFWCDNDDYSKSLTKPQIIQAVKNMYDAKNGISKCGAIPFDNNCIVKTDYCYDGCKRPLPDIYWDITSPQVWKDGTLDLDPVNNSTWLPVVRQG</sequence>
<feature type="region of interest" description="Disordered" evidence="1">
    <location>
        <begin position="111"/>
        <end position="132"/>
    </location>
</feature>
<dbReference type="GeneID" id="81393807"/>
<dbReference type="Proteomes" id="UP001141434">
    <property type="component" value="Unassembled WGS sequence"/>
</dbReference>
<organism evidence="2 3">
    <name type="scientific">Penicillium alfredii</name>
    <dbReference type="NCBI Taxonomy" id="1506179"/>
    <lineage>
        <taxon>Eukaryota</taxon>
        <taxon>Fungi</taxon>
        <taxon>Dikarya</taxon>
        <taxon>Ascomycota</taxon>
        <taxon>Pezizomycotina</taxon>
        <taxon>Eurotiomycetes</taxon>
        <taxon>Eurotiomycetidae</taxon>
        <taxon>Eurotiales</taxon>
        <taxon>Aspergillaceae</taxon>
        <taxon>Penicillium</taxon>
    </lineage>
</organism>
<keyword evidence="3" id="KW-1185">Reference proteome</keyword>
<proteinExistence type="predicted"/>
<evidence type="ECO:0000313" key="2">
    <source>
        <dbReference type="EMBL" id="KAJ5101835.1"/>
    </source>
</evidence>
<feature type="region of interest" description="Disordered" evidence="1">
    <location>
        <begin position="1"/>
        <end position="22"/>
    </location>
</feature>
<reference evidence="2" key="2">
    <citation type="journal article" date="2023" name="IMA Fungus">
        <title>Comparative genomic study of the Penicillium genus elucidates a diverse pangenome and 15 lateral gene transfer events.</title>
        <authorList>
            <person name="Petersen C."/>
            <person name="Sorensen T."/>
            <person name="Nielsen M.R."/>
            <person name="Sondergaard T.E."/>
            <person name="Sorensen J.L."/>
            <person name="Fitzpatrick D.A."/>
            <person name="Frisvad J.C."/>
            <person name="Nielsen K.L."/>
        </authorList>
    </citation>
    <scope>NUCLEOTIDE SEQUENCE</scope>
    <source>
        <strain evidence="2">IBT 34128</strain>
    </source>
</reference>
<comment type="caution">
    <text evidence="2">The sequence shown here is derived from an EMBL/GenBank/DDBJ whole genome shotgun (WGS) entry which is preliminary data.</text>
</comment>
<protein>
    <submittedName>
        <fullName evidence="2">Uncharacterized protein</fullName>
    </submittedName>
</protein>
<dbReference type="EMBL" id="JAPMSZ010000005">
    <property type="protein sequence ID" value="KAJ5101835.1"/>
    <property type="molecule type" value="Genomic_DNA"/>
</dbReference>
<dbReference type="InterPro" id="IPR029167">
    <property type="entry name" value="Mug117"/>
</dbReference>
<name>A0A9W9KCX6_9EURO</name>
<evidence type="ECO:0000313" key="3">
    <source>
        <dbReference type="Proteomes" id="UP001141434"/>
    </source>
</evidence>
<dbReference type="AlphaFoldDB" id="A0A9W9KCX6"/>
<reference evidence="2" key="1">
    <citation type="submission" date="2022-11" db="EMBL/GenBank/DDBJ databases">
        <authorList>
            <person name="Petersen C."/>
        </authorList>
    </citation>
    <scope>NUCLEOTIDE SEQUENCE</scope>
    <source>
        <strain evidence="2">IBT 34128</strain>
    </source>
</reference>
<gene>
    <name evidence="2" type="ORF">NUU61_004057</name>
</gene>
<evidence type="ECO:0000256" key="1">
    <source>
        <dbReference type="SAM" id="MobiDB-lite"/>
    </source>
</evidence>
<accession>A0A9W9KCX6</accession>
<dbReference type="Pfam" id="PF15474">
    <property type="entry name" value="MU117"/>
    <property type="match status" value="1"/>
</dbReference>
<dbReference type="RefSeq" id="XP_056512666.1">
    <property type="nucleotide sequence ID" value="XM_056654639.1"/>
</dbReference>